<name>A0A9C7F6V2_9VIRU</name>
<sequence length="192" mass="22278">MAKLLGVKHKKGNIFDKMYRKPNVCICQQCNCVTMIPHGLSLDVVREFGSYANSYGRRKRLTRNIANVETRDKPGTIDFCRGTPCIANLFGQFMFGKSKGPHMIPKTHEDEHMKQWKMKDTKENRLVYFGTCLEELHKELMNATDIDTVVFPYRIGCGLAGGDWFKYMKLIDKFTRELQTKRDNVKVFVLQK</sequence>
<proteinExistence type="predicted"/>
<dbReference type="EMBL" id="LC738875">
    <property type="protein sequence ID" value="BDT62501.1"/>
    <property type="molecule type" value="Genomic_DNA"/>
</dbReference>
<dbReference type="Gene3D" id="3.40.220.10">
    <property type="entry name" value="Leucine Aminopeptidase, subunit E, domain 1"/>
    <property type="match status" value="1"/>
</dbReference>
<reference evidence="1" key="1">
    <citation type="submission" date="2022-10" db="EMBL/GenBank/DDBJ databases">
        <title>Genome sequences of endogenous nimaviruses in decapod crustaceans.</title>
        <authorList>
            <person name="Kawato S."/>
            <person name="Nozaki R."/>
            <person name="Kondo H."/>
            <person name="Hirono I."/>
        </authorList>
    </citation>
    <scope>NUCLEOTIDE SEQUENCE</scope>
    <source>
        <strain evidence="1">Okinawa2016</strain>
    </source>
</reference>
<dbReference type="SUPFAM" id="SSF52949">
    <property type="entry name" value="Macro domain-like"/>
    <property type="match status" value="1"/>
</dbReference>
<protein>
    <submittedName>
        <fullName evidence="1">Wsv206-like protein</fullName>
    </submittedName>
</protein>
<dbReference type="InterPro" id="IPR043472">
    <property type="entry name" value="Macro_dom-like"/>
</dbReference>
<organism evidence="1">
    <name type="scientific">Melicertus latisulcatus pemonivirus</name>
    <dbReference type="NCBI Taxonomy" id="2984278"/>
    <lineage>
        <taxon>Viruses</taxon>
        <taxon>Viruses incertae sedis</taxon>
        <taxon>Naldaviricetes</taxon>
        <taxon>Nimaviridae</taxon>
    </lineage>
</organism>
<evidence type="ECO:0000313" key="1">
    <source>
        <dbReference type="EMBL" id="BDT62501.1"/>
    </source>
</evidence>
<accession>A0A9C7F6V2</accession>